<gene>
    <name evidence="5" type="ORF">RM528_36955</name>
</gene>
<evidence type="ECO:0000313" key="5">
    <source>
        <dbReference type="EMBL" id="MDT0407434.1"/>
    </source>
</evidence>
<dbReference type="SUPFAM" id="SSF47323">
    <property type="entry name" value="Anticodon-binding domain of a subclass of class I aminoacyl-tRNA synthetases"/>
    <property type="match status" value="1"/>
</dbReference>
<dbReference type="EMBL" id="JAVRFB010000697">
    <property type="protein sequence ID" value="MDT0407434.1"/>
    <property type="molecule type" value="Genomic_DNA"/>
</dbReference>
<dbReference type="Gene3D" id="1.10.730.10">
    <property type="entry name" value="Isoleucyl-tRNA Synthetase, Domain 1"/>
    <property type="match status" value="1"/>
</dbReference>
<protein>
    <submittedName>
        <fullName evidence="5">DALR anticodon-binding domain-containing protein</fullName>
    </submittedName>
</protein>
<name>A0ABU2QUC1_9ACTN</name>
<evidence type="ECO:0000256" key="3">
    <source>
        <dbReference type="ARBA" id="ARBA00022840"/>
    </source>
</evidence>
<keyword evidence="2" id="KW-0547">Nucleotide-binding</keyword>
<sequence>FYDKCPVLKADSPEQTENRLFLCDLTARTLHRGMALLGIRTPERL</sequence>
<dbReference type="Proteomes" id="UP001180503">
    <property type="component" value="Unassembled WGS sequence"/>
</dbReference>
<dbReference type="RefSeq" id="WP_311711999.1">
    <property type="nucleotide sequence ID" value="NZ_JAVRFB010000697.1"/>
</dbReference>
<evidence type="ECO:0000259" key="4">
    <source>
        <dbReference type="Pfam" id="PF05746"/>
    </source>
</evidence>
<reference evidence="6" key="1">
    <citation type="submission" date="2023-07" db="EMBL/GenBank/DDBJ databases">
        <title>30 novel species of actinomycetes from the DSMZ collection.</title>
        <authorList>
            <person name="Nouioui I."/>
        </authorList>
    </citation>
    <scope>NUCLEOTIDE SEQUENCE [LARGE SCALE GENOMIC DNA]</scope>
    <source>
        <strain evidence="6">DSM 41635</strain>
    </source>
</reference>
<proteinExistence type="predicted"/>
<comment type="caution">
    <text evidence="5">The sequence shown here is derived from an EMBL/GenBank/DDBJ whole genome shotgun (WGS) entry which is preliminary data.</text>
</comment>
<evidence type="ECO:0000313" key="6">
    <source>
        <dbReference type="Proteomes" id="UP001180503"/>
    </source>
</evidence>
<accession>A0ABU2QUC1</accession>
<feature type="non-terminal residue" evidence="5">
    <location>
        <position position="1"/>
    </location>
</feature>
<feature type="domain" description="DALR anticodon binding" evidence="4">
    <location>
        <begin position="1"/>
        <end position="45"/>
    </location>
</feature>
<evidence type="ECO:0000256" key="2">
    <source>
        <dbReference type="ARBA" id="ARBA00022741"/>
    </source>
</evidence>
<dbReference type="InterPro" id="IPR009080">
    <property type="entry name" value="tRNAsynth_Ia_anticodon-bd"/>
</dbReference>
<dbReference type="InterPro" id="IPR008909">
    <property type="entry name" value="DALR_anticod-bd"/>
</dbReference>
<keyword evidence="3" id="KW-0067">ATP-binding</keyword>
<keyword evidence="1" id="KW-0436">Ligase</keyword>
<evidence type="ECO:0000256" key="1">
    <source>
        <dbReference type="ARBA" id="ARBA00022598"/>
    </source>
</evidence>
<organism evidence="5 6">
    <name type="scientific">Streptomyces edwardsiae</name>
    <dbReference type="NCBI Taxonomy" id="3075527"/>
    <lineage>
        <taxon>Bacteria</taxon>
        <taxon>Bacillati</taxon>
        <taxon>Actinomycetota</taxon>
        <taxon>Actinomycetes</taxon>
        <taxon>Kitasatosporales</taxon>
        <taxon>Streptomycetaceae</taxon>
        <taxon>Streptomyces</taxon>
    </lineage>
</organism>
<dbReference type="Pfam" id="PF05746">
    <property type="entry name" value="DALR_1"/>
    <property type="match status" value="1"/>
</dbReference>